<protein>
    <recommendedName>
        <fullName evidence="5">Cell division protein FtsL</fullName>
    </recommendedName>
</protein>
<evidence type="ECO:0000256" key="2">
    <source>
        <dbReference type="SAM" id="Phobius"/>
    </source>
</evidence>
<feature type="region of interest" description="Disordered" evidence="1">
    <location>
        <begin position="117"/>
        <end position="141"/>
    </location>
</feature>
<evidence type="ECO:0000313" key="4">
    <source>
        <dbReference type="Proteomes" id="UP001479520"/>
    </source>
</evidence>
<keyword evidence="2" id="KW-0472">Membrane</keyword>
<proteinExistence type="predicted"/>
<name>A0ABZ2XFN0_9RHOO</name>
<keyword evidence="4" id="KW-1185">Reference proteome</keyword>
<gene>
    <name evidence="3" type="ORF">AADV58_10195</name>
</gene>
<reference evidence="3 4" key="1">
    <citation type="submission" date="2024-04" db="EMBL/GenBank/DDBJ databases">
        <title>Dissimilatory iodate-reducing microorganisms contribute to the enrichment of iodine in groundwater.</title>
        <authorList>
            <person name="Jiang Z."/>
        </authorList>
    </citation>
    <scope>NUCLEOTIDE SEQUENCE [LARGE SCALE GENOMIC DNA]</scope>
    <source>
        <strain evidence="3 4">NCP973</strain>
    </source>
</reference>
<dbReference type="Proteomes" id="UP001479520">
    <property type="component" value="Chromosome"/>
</dbReference>
<keyword evidence="2" id="KW-0812">Transmembrane</keyword>
<keyword evidence="2" id="KW-1133">Transmembrane helix</keyword>
<evidence type="ECO:0008006" key="5">
    <source>
        <dbReference type="Google" id="ProtNLM"/>
    </source>
</evidence>
<dbReference type="EMBL" id="CP151406">
    <property type="protein sequence ID" value="WZJ20324.1"/>
    <property type="molecule type" value="Genomic_DNA"/>
</dbReference>
<feature type="transmembrane region" description="Helical" evidence="2">
    <location>
        <begin position="12"/>
        <end position="31"/>
    </location>
</feature>
<dbReference type="RefSeq" id="WP_341743095.1">
    <property type="nucleotide sequence ID" value="NZ_CP151406.1"/>
</dbReference>
<accession>A0ABZ2XFN0</accession>
<evidence type="ECO:0000256" key="1">
    <source>
        <dbReference type="SAM" id="MobiDB-lite"/>
    </source>
</evidence>
<sequence length="180" mass="19370">MLPTIPAGITEALGRWALIALIGTLLFFGGWRIGVERTEKAQAEKLLDVTLAYAERIVELQGVGESLTAENATLRAAQAPKERIVTREVLRYVEVTPPDRRVVLPGTWRVRHDAAAAGTVPEGSATGPLADGAGGTHEAAPVPDNVALETVGDNYRTCRETEAKLEGWQRRQRVLAGAKP</sequence>
<organism evidence="3 4">
    <name type="scientific">Azonexus hydrophilus</name>
    <dbReference type="NCBI Taxonomy" id="418702"/>
    <lineage>
        <taxon>Bacteria</taxon>
        <taxon>Pseudomonadati</taxon>
        <taxon>Pseudomonadota</taxon>
        <taxon>Betaproteobacteria</taxon>
        <taxon>Rhodocyclales</taxon>
        <taxon>Azonexaceae</taxon>
        <taxon>Azonexus</taxon>
    </lineage>
</organism>
<evidence type="ECO:0000313" key="3">
    <source>
        <dbReference type="EMBL" id="WZJ20324.1"/>
    </source>
</evidence>